<accession>A0ABU5EIS8</accession>
<dbReference type="InterPro" id="IPR036291">
    <property type="entry name" value="NAD(P)-bd_dom_sf"/>
</dbReference>
<dbReference type="GO" id="GO:0016491">
    <property type="term" value="F:oxidoreductase activity"/>
    <property type="evidence" value="ECO:0007669"/>
    <property type="project" value="UniProtKB-KW"/>
</dbReference>
<dbReference type="RefSeq" id="WP_320510275.1">
    <property type="nucleotide sequence ID" value="NZ_JAXCLW010000008.1"/>
</dbReference>
<dbReference type="PRINTS" id="PR00080">
    <property type="entry name" value="SDRFAMILY"/>
</dbReference>
<evidence type="ECO:0000259" key="3">
    <source>
        <dbReference type="SMART" id="SM00822"/>
    </source>
</evidence>
<comment type="caution">
    <text evidence="4">The sequence shown here is derived from an EMBL/GenBank/DDBJ whole genome shotgun (WGS) entry which is preliminary data.</text>
</comment>
<evidence type="ECO:0000313" key="5">
    <source>
        <dbReference type="Proteomes" id="UP001279642"/>
    </source>
</evidence>
<dbReference type="InterPro" id="IPR020904">
    <property type="entry name" value="Sc_DH/Rdtase_CS"/>
</dbReference>
<dbReference type="PRINTS" id="PR00081">
    <property type="entry name" value="GDHRDH"/>
</dbReference>
<comment type="similarity">
    <text evidence="1">Belongs to the short-chain dehydrogenases/reductases (SDR) family.</text>
</comment>
<organism evidence="4 5">
    <name type="scientific">Dongia soli</name>
    <dbReference type="NCBI Taxonomy" id="600628"/>
    <lineage>
        <taxon>Bacteria</taxon>
        <taxon>Pseudomonadati</taxon>
        <taxon>Pseudomonadota</taxon>
        <taxon>Alphaproteobacteria</taxon>
        <taxon>Rhodospirillales</taxon>
        <taxon>Dongiaceae</taxon>
        <taxon>Dongia</taxon>
    </lineage>
</organism>
<feature type="domain" description="Ketoreductase" evidence="3">
    <location>
        <begin position="7"/>
        <end position="186"/>
    </location>
</feature>
<gene>
    <name evidence="4" type="ORF">SMD27_20335</name>
</gene>
<dbReference type="PANTHER" id="PTHR43639">
    <property type="entry name" value="OXIDOREDUCTASE, SHORT-CHAIN DEHYDROGENASE/REDUCTASE FAMILY (AFU_ORTHOLOGUE AFUA_5G02870)"/>
    <property type="match status" value="1"/>
</dbReference>
<dbReference type="SUPFAM" id="SSF51735">
    <property type="entry name" value="NAD(P)-binding Rossmann-fold domains"/>
    <property type="match status" value="1"/>
</dbReference>
<protein>
    <submittedName>
        <fullName evidence="4">3-oxoacyl-ACP reductase family protein</fullName>
        <ecNumber evidence="4">1.1.1.-</ecNumber>
    </submittedName>
</protein>
<dbReference type="PANTHER" id="PTHR43639:SF1">
    <property type="entry name" value="SHORT-CHAIN DEHYDROGENASE_REDUCTASE FAMILY PROTEIN"/>
    <property type="match status" value="1"/>
</dbReference>
<dbReference type="EC" id="1.1.1.-" evidence="4"/>
<dbReference type="Pfam" id="PF13561">
    <property type="entry name" value="adh_short_C2"/>
    <property type="match status" value="1"/>
</dbReference>
<reference evidence="4 5" key="1">
    <citation type="journal article" date="2016" name="Antonie Van Leeuwenhoek">
        <title>Dongia soli sp. nov., isolated from soil from Dokdo, Korea.</title>
        <authorList>
            <person name="Kim D.U."/>
            <person name="Lee H."/>
            <person name="Kim H."/>
            <person name="Kim S.G."/>
            <person name="Ka J.O."/>
        </authorList>
    </citation>
    <scope>NUCLEOTIDE SEQUENCE [LARGE SCALE GENOMIC DNA]</scope>
    <source>
        <strain evidence="4 5">D78</strain>
    </source>
</reference>
<dbReference type="InterPro" id="IPR002347">
    <property type="entry name" value="SDR_fam"/>
</dbReference>
<dbReference type="EMBL" id="JAXCLW010000008">
    <property type="protein sequence ID" value="MDY0885201.1"/>
    <property type="molecule type" value="Genomic_DNA"/>
</dbReference>
<evidence type="ECO:0000256" key="2">
    <source>
        <dbReference type="ARBA" id="ARBA00023002"/>
    </source>
</evidence>
<keyword evidence="5" id="KW-1185">Reference proteome</keyword>
<dbReference type="Gene3D" id="3.40.50.720">
    <property type="entry name" value="NAD(P)-binding Rossmann-like Domain"/>
    <property type="match status" value="1"/>
</dbReference>
<dbReference type="NCBIfam" id="NF005559">
    <property type="entry name" value="PRK07231.1"/>
    <property type="match status" value="1"/>
</dbReference>
<proteinExistence type="inferred from homology"/>
<evidence type="ECO:0000313" key="4">
    <source>
        <dbReference type="EMBL" id="MDY0885201.1"/>
    </source>
</evidence>
<dbReference type="SMART" id="SM00822">
    <property type="entry name" value="PKS_KR"/>
    <property type="match status" value="1"/>
</dbReference>
<keyword evidence="2 4" id="KW-0560">Oxidoreductase</keyword>
<sequence length="248" mass="25566">MTRLKNKVALVTGGARGIGAAIVERLCAEGAAVAFTYVTAKQPAEALVKAIGKAGGVALAIRADSGDAEAVKAAVAETVEVFGRLDILVNNAAIEIPGTIDSYPLEKFDRMIAVNIKGPFIAAQEAVRHMKEGGRIINIGSVSSDFMPVPEHAVYAMTKGAVASLTRGLARDLGPRGITVNNVQPGRVETDLLRAISSAPGGEKVREPVALKRLGKSEEVASLVAYLASAESSFVTGANMKVDGGASA</sequence>
<dbReference type="PROSITE" id="PS00061">
    <property type="entry name" value="ADH_SHORT"/>
    <property type="match status" value="1"/>
</dbReference>
<name>A0ABU5EIS8_9PROT</name>
<dbReference type="InterPro" id="IPR057326">
    <property type="entry name" value="KR_dom"/>
</dbReference>
<evidence type="ECO:0000256" key="1">
    <source>
        <dbReference type="ARBA" id="ARBA00006484"/>
    </source>
</evidence>
<dbReference type="Proteomes" id="UP001279642">
    <property type="component" value="Unassembled WGS sequence"/>
</dbReference>